<dbReference type="InterPro" id="IPR005846">
    <property type="entry name" value="A-D-PHexomutase_a/b/a-III"/>
</dbReference>
<organism evidence="5 6">
    <name type="scientific">Candidatus Staskawiczbacteria bacterium RIFCSPLOWO2_12_FULL_37_15</name>
    <dbReference type="NCBI Taxonomy" id="1802218"/>
    <lineage>
        <taxon>Bacteria</taxon>
        <taxon>Candidatus Staskawicziibacteriota</taxon>
    </lineage>
</organism>
<sequence length="727" mass="83885">MDRQQEIKDLKKEYFKLVEKFTPEEIKNSPIFDLDNAGEIKLALTKDLIEKLKTEDWLTNYEKEAKVSTGGIRGAQNVVYYWDSRFPINQLGIALATLGKALVLKEEVRGEINKIVAGEVRYNTQDYIDLISRIQANLEINIHMPFNRQTIPVWMVSFLIFMLDYDGGEFVTSSHAISSKTATKDLENQGSQFLPEMSLKFIARIKDVIKQAKENPEGYEIILSPRNNGFIKEDFNGYDMYVDYLRKNVAKPANLKIIKKAGENGFRIMYDTVGGCMYKTMSRILNRLEIAEVFDWRNKEEDPFFHGIGKIWKINPKTGEKEFFDGSCDFCLLEVAKSANFEEDLKDKPQGYIVLITDPDGDRLVIGQVESVNKAKTLEDLGMDFIKIDDEKIFVVYSPTYSFFLIMDYYMKQLKNEGIWKNHPRFIIATTPSSKCWNEWAKNNGIKIVTTPVGMKEIAVVIKKVEKQILDNPEKEVIIEDVFGQEINLGKQPRMVFGGEESGGMITGLEEFIETKKLKRKAIAMREKSAGEASVIATALGAWLFNNKKLISEQIQDIFKENNIKSVYYFRDDIIYYNESEPDPIKLRRDKEEGEIKRDKTDTFYLSLTLALRNKEISIDNVREILQEVISNVDFTKLVDLKFTGDATLFQFTDNLFVQVRRSGTDAKMRGYAGGPDKRDCANFLKYLLHYSGERTNLYKKIVPEKYQSDIYILSQEIYQKYLYNGL</sequence>
<dbReference type="PANTHER" id="PTHR45745:SF1">
    <property type="entry name" value="PHOSPHOGLUCOMUTASE 2B-RELATED"/>
    <property type="match status" value="1"/>
</dbReference>
<dbReference type="AlphaFoldDB" id="A0A1G2IQL7"/>
<keyword evidence="3" id="KW-0413">Isomerase</keyword>
<gene>
    <name evidence="5" type="ORF">A3G45_02480</name>
</gene>
<dbReference type="EMBL" id="MHPE01000024">
    <property type="protein sequence ID" value="OGZ76837.1"/>
    <property type="molecule type" value="Genomic_DNA"/>
</dbReference>
<evidence type="ECO:0000256" key="1">
    <source>
        <dbReference type="ARBA" id="ARBA00022723"/>
    </source>
</evidence>
<name>A0A1G2IQL7_9BACT</name>
<reference evidence="5 6" key="1">
    <citation type="journal article" date="2016" name="Nat. Commun.">
        <title>Thousands of microbial genomes shed light on interconnected biogeochemical processes in an aquifer system.</title>
        <authorList>
            <person name="Anantharaman K."/>
            <person name="Brown C.T."/>
            <person name="Hug L.A."/>
            <person name="Sharon I."/>
            <person name="Castelle C.J."/>
            <person name="Probst A.J."/>
            <person name="Thomas B.C."/>
            <person name="Singh A."/>
            <person name="Wilkins M.J."/>
            <person name="Karaoz U."/>
            <person name="Brodie E.L."/>
            <person name="Williams K.H."/>
            <person name="Hubbard S.S."/>
            <person name="Banfield J.F."/>
        </authorList>
    </citation>
    <scope>NUCLEOTIDE SEQUENCE [LARGE SCALE GENOMIC DNA]</scope>
</reference>
<dbReference type="Pfam" id="PF02880">
    <property type="entry name" value="PGM_PMM_III"/>
    <property type="match status" value="1"/>
</dbReference>
<protein>
    <recommendedName>
        <fullName evidence="4">Alpha-D-phosphohexomutase alpha/beta/alpha domain-containing protein</fullName>
    </recommendedName>
</protein>
<dbReference type="GO" id="GO:0046872">
    <property type="term" value="F:metal ion binding"/>
    <property type="evidence" value="ECO:0007669"/>
    <property type="project" value="UniProtKB-KW"/>
</dbReference>
<dbReference type="InterPro" id="IPR016055">
    <property type="entry name" value="A-D-PHexomutase_a/b/a-I/II/III"/>
</dbReference>
<dbReference type="GO" id="GO:0005975">
    <property type="term" value="P:carbohydrate metabolic process"/>
    <property type="evidence" value="ECO:0007669"/>
    <property type="project" value="InterPro"/>
</dbReference>
<feature type="domain" description="Alpha-D-phosphohexomutase alpha/beta/alpha" evidence="4">
    <location>
        <begin position="407"/>
        <end position="508"/>
    </location>
</feature>
<dbReference type="GO" id="GO:0006166">
    <property type="term" value="P:purine ribonucleoside salvage"/>
    <property type="evidence" value="ECO:0007669"/>
    <property type="project" value="TreeGrafter"/>
</dbReference>
<keyword evidence="2" id="KW-0460">Magnesium</keyword>
<evidence type="ECO:0000256" key="2">
    <source>
        <dbReference type="ARBA" id="ARBA00022842"/>
    </source>
</evidence>
<dbReference type="SUPFAM" id="SSF53738">
    <property type="entry name" value="Phosphoglucomutase, first 3 domains"/>
    <property type="match status" value="2"/>
</dbReference>
<dbReference type="GO" id="GO:0008973">
    <property type="term" value="F:phosphopentomutase activity"/>
    <property type="evidence" value="ECO:0007669"/>
    <property type="project" value="TreeGrafter"/>
</dbReference>
<dbReference type="PANTHER" id="PTHR45745">
    <property type="entry name" value="PHOSPHOMANNOMUTASE 45A"/>
    <property type="match status" value="1"/>
</dbReference>
<accession>A0A1G2IQL7</accession>
<evidence type="ECO:0000259" key="4">
    <source>
        <dbReference type="Pfam" id="PF02880"/>
    </source>
</evidence>
<comment type="caution">
    <text evidence="5">The sequence shown here is derived from an EMBL/GenBank/DDBJ whole genome shotgun (WGS) entry which is preliminary data.</text>
</comment>
<evidence type="ECO:0000313" key="6">
    <source>
        <dbReference type="Proteomes" id="UP000178632"/>
    </source>
</evidence>
<keyword evidence="1" id="KW-0479">Metal-binding</keyword>
<evidence type="ECO:0000313" key="5">
    <source>
        <dbReference type="EMBL" id="OGZ76837.1"/>
    </source>
</evidence>
<dbReference type="Gene3D" id="3.40.120.10">
    <property type="entry name" value="Alpha-D-Glucose-1,6-Bisphosphate, subunit A, domain 3"/>
    <property type="match status" value="3"/>
</dbReference>
<proteinExistence type="predicted"/>
<dbReference type="Proteomes" id="UP000178632">
    <property type="component" value="Unassembled WGS sequence"/>
</dbReference>
<evidence type="ECO:0000256" key="3">
    <source>
        <dbReference type="ARBA" id="ARBA00023235"/>
    </source>
</evidence>